<evidence type="ECO:0000256" key="1">
    <source>
        <dbReference type="ARBA" id="ARBA00009437"/>
    </source>
</evidence>
<dbReference type="GO" id="GO:0003700">
    <property type="term" value="F:DNA-binding transcription factor activity"/>
    <property type="evidence" value="ECO:0007669"/>
    <property type="project" value="InterPro"/>
</dbReference>
<dbReference type="SUPFAM" id="SSF53850">
    <property type="entry name" value="Periplasmic binding protein-like II"/>
    <property type="match status" value="1"/>
</dbReference>
<feature type="domain" description="HTH lysR-type" evidence="5">
    <location>
        <begin position="4"/>
        <end position="61"/>
    </location>
</feature>
<dbReference type="InterPro" id="IPR000847">
    <property type="entry name" value="LysR_HTH_N"/>
</dbReference>
<dbReference type="Gene3D" id="3.40.190.290">
    <property type="match status" value="1"/>
</dbReference>
<keyword evidence="3" id="KW-0238">DNA-binding</keyword>
<dbReference type="AlphaFoldDB" id="A0A7D5VD68"/>
<dbReference type="Proteomes" id="UP000510822">
    <property type="component" value="Chromosome"/>
</dbReference>
<dbReference type="InterPro" id="IPR036390">
    <property type="entry name" value="WH_DNA-bd_sf"/>
</dbReference>
<dbReference type="SUPFAM" id="SSF46785">
    <property type="entry name" value="Winged helix' DNA-binding domain"/>
    <property type="match status" value="1"/>
</dbReference>
<dbReference type="PRINTS" id="PR00039">
    <property type="entry name" value="HTHLYSR"/>
</dbReference>
<dbReference type="Pfam" id="PF00126">
    <property type="entry name" value="HTH_1"/>
    <property type="match status" value="1"/>
</dbReference>
<organism evidence="6 7">
    <name type="scientific">Chitinibacter fontanus</name>
    <dbReference type="NCBI Taxonomy" id="1737446"/>
    <lineage>
        <taxon>Bacteria</taxon>
        <taxon>Pseudomonadati</taxon>
        <taxon>Pseudomonadota</taxon>
        <taxon>Betaproteobacteria</taxon>
        <taxon>Neisseriales</taxon>
        <taxon>Chitinibacteraceae</taxon>
        <taxon>Chitinibacter</taxon>
    </lineage>
</organism>
<protein>
    <submittedName>
        <fullName evidence="6">LysR family transcriptional regulator</fullName>
    </submittedName>
</protein>
<sequence length="295" mass="33302">MSRLNYHHLAYFWHVAKLGNLTKAAEQLHVSQSALSSQISQLEHTMGVQLFLRQGRKLVLTEIGQTTFSYAEEIFRKGSELESLLQHGEPAEKRAVRIGMLATMSRNFIESFVEPLIQQPNIKYSLHARGQARLLTELANHQLDIALSNIDVGGNDNNLWHCQLLARQPVAIIGHPGLGLAPAFSHDYAQQNWILPDEDSPIRSAFDGFCALHQFKPRIVAEADDMAMLRLLTRDSNAIAVIPEVVVKDELQSGKLKRYLVLPNIYENFYAVTVQRHFPNQIVGDLLLDALKTHR</sequence>
<dbReference type="Pfam" id="PF03466">
    <property type="entry name" value="LysR_substrate"/>
    <property type="match status" value="1"/>
</dbReference>
<keyword evidence="7" id="KW-1185">Reference proteome</keyword>
<gene>
    <name evidence="6" type="ORF">HZU75_16455</name>
</gene>
<evidence type="ECO:0000313" key="7">
    <source>
        <dbReference type="Proteomes" id="UP000510822"/>
    </source>
</evidence>
<comment type="similarity">
    <text evidence="1">Belongs to the LysR transcriptional regulatory family.</text>
</comment>
<dbReference type="Gene3D" id="1.10.10.10">
    <property type="entry name" value="Winged helix-like DNA-binding domain superfamily/Winged helix DNA-binding domain"/>
    <property type="match status" value="1"/>
</dbReference>
<evidence type="ECO:0000256" key="4">
    <source>
        <dbReference type="ARBA" id="ARBA00023163"/>
    </source>
</evidence>
<evidence type="ECO:0000259" key="5">
    <source>
        <dbReference type="PROSITE" id="PS50931"/>
    </source>
</evidence>
<accession>A0A7D5VD68</accession>
<reference evidence="6 7" key="1">
    <citation type="journal article" date="2016" name="Int. J. Syst. Evol. Microbiol.">
        <title>Chitinibacter fontanus sp. nov., isolated from a spring.</title>
        <authorList>
            <person name="Sheu S.Y."/>
            <person name="Li Y.S."/>
            <person name="Young C.C."/>
            <person name="Chen W.M."/>
        </authorList>
    </citation>
    <scope>NUCLEOTIDE SEQUENCE [LARGE SCALE GENOMIC DNA]</scope>
    <source>
        <strain evidence="6 7">STM-7</strain>
    </source>
</reference>
<evidence type="ECO:0000256" key="3">
    <source>
        <dbReference type="ARBA" id="ARBA00023125"/>
    </source>
</evidence>
<dbReference type="FunFam" id="1.10.10.10:FF:000001">
    <property type="entry name" value="LysR family transcriptional regulator"/>
    <property type="match status" value="1"/>
</dbReference>
<evidence type="ECO:0000256" key="2">
    <source>
        <dbReference type="ARBA" id="ARBA00023015"/>
    </source>
</evidence>
<name>A0A7D5VD68_9NEIS</name>
<dbReference type="InterPro" id="IPR036388">
    <property type="entry name" value="WH-like_DNA-bd_sf"/>
</dbReference>
<dbReference type="EMBL" id="CP058952">
    <property type="protein sequence ID" value="QLI83332.1"/>
    <property type="molecule type" value="Genomic_DNA"/>
</dbReference>
<dbReference type="PANTHER" id="PTHR30126">
    <property type="entry name" value="HTH-TYPE TRANSCRIPTIONAL REGULATOR"/>
    <property type="match status" value="1"/>
</dbReference>
<dbReference type="InterPro" id="IPR005119">
    <property type="entry name" value="LysR_subst-bd"/>
</dbReference>
<dbReference type="KEGG" id="cfon:HZU75_16455"/>
<dbReference type="GO" id="GO:0000976">
    <property type="term" value="F:transcription cis-regulatory region binding"/>
    <property type="evidence" value="ECO:0007669"/>
    <property type="project" value="TreeGrafter"/>
</dbReference>
<keyword evidence="2" id="KW-0805">Transcription regulation</keyword>
<proteinExistence type="inferred from homology"/>
<keyword evidence="4" id="KW-0804">Transcription</keyword>
<dbReference type="PANTHER" id="PTHR30126:SF98">
    <property type="entry name" value="HTH-TYPE TRANSCRIPTIONAL ACTIVATOR BAUR"/>
    <property type="match status" value="1"/>
</dbReference>
<evidence type="ECO:0000313" key="6">
    <source>
        <dbReference type="EMBL" id="QLI83332.1"/>
    </source>
</evidence>
<dbReference type="PROSITE" id="PS50931">
    <property type="entry name" value="HTH_LYSR"/>
    <property type="match status" value="1"/>
</dbReference>